<dbReference type="InterPro" id="IPR013043">
    <property type="entry name" value="DUF1595"/>
</dbReference>
<evidence type="ECO:0000313" key="8">
    <source>
        <dbReference type="Proteomes" id="UP000318437"/>
    </source>
</evidence>
<dbReference type="Pfam" id="PF07626">
    <property type="entry name" value="PSD3"/>
    <property type="match status" value="1"/>
</dbReference>
<gene>
    <name evidence="7" type="ORF">Pla144_16110</name>
</gene>
<keyword evidence="8" id="KW-1185">Reference proteome</keyword>
<evidence type="ECO:0000256" key="1">
    <source>
        <dbReference type="SAM" id="SignalP"/>
    </source>
</evidence>
<evidence type="ECO:0000259" key="4">
    <source>
        <dbReference type="Pfam" id="PF07627"/>
    </source>
</evidence>
<dbReference type="InterPro" id="IPR013036">
    <property type="entry name" value="DUF1587"/>
</dbReference>
<organism evidence="7 8">
    <name type="scientific">Bythopirellula polymerisocia</name>
    <dbReference type="NCBI Taxonomy" id="2528003"/>
    <lineage>
        <taxon>Bacteria</taxon>
        <taxon>Pseudomonadati</taxon>
        <taxon>Planctomycetota</taxon>
        <taxon>Planctomycetia</taxon>
        <taxon>Pirellulales</taxon>
        <taxon>Lacipirellulaceae</taxon>
        <taxon>Bythopirellula</taxon>
    </lineage>
</organism>
<dbReference type="Pfam" id="PF07631">
    <property type="entry name" value="PSD4"/>
    <property type="match status" value="2"/>
</dbReference>
<comment type="caution">
    <text evidence="7">The sequence shown here is derived from an EMBL/GenBank/DDBJ whole genome shotgun (WGS) entry which is preliminary data.</text>
</comment>
<feature type="domain" description="DUF1595" evidence="6">
    <location>
        <begin position="224"/>
        <end position="284"/>
    </location>
</feature>
<dbReference type="InterPro" id="IPR036909">
    <property type="entry name" value="Cyt_c-like_dom_sf"/>
</dbReference>
<feature type="chain" id="PRO_5022722154" description="Planctomycete cytochrome C" evidence="1">
    <location>
        <begin position="32"/>
        <end position="705"/>
    </location>
</feature>
<dbReference type="GO" id="GO:0020037">
    <property type="term" value="F:heme binding"/>
    <property type="evidence" value="ECO:0007669"/>
    <property type="project" value="InterPro"/>
</dbReference>
<proteinExistence type="predicted"/>
<reference evidence="7 8" key="1">
    <citation type="submission" date="2019-02" db="EMBL/GenBank/DDBJ databases">
        <title>Deep-cultivation of Planctomycetes and their phenomic and genomic characterization uncovers novel biology.</title>
        <authorList>
            <person name="Wiegand S."/>
            <person name="Jogler M."/>
            <person name="Boedeker C."/>
            <person name="Pinto D."/>
            <person name="Vollmers J."/>
            <person name="Rivas-Marin E."/>
            <person name="Kohn T."/>
            <person name="Peeters S.H."/>
            <person name="Heuer A."/>
            <person name="Rast P."/>
            <person name="Oberbeckmann S."/>
            <person name="Bunk B."/>
            <person name="Jeske O."/>
            <person name="Meyerdierks A."/>
            <person name="Storesund J.E."/>
            <person name="Kallscheuer N."/>
            <person name="Luecker S."/>
            <person name="Lage O.M."/>
            <person name="Pohl T."/>
            <person name="Merkel B.J."/>
            <person name="Hornburger P."/>
            <person name="Mueller R.-W."/>
            <person name="Bruemmer F."/>
            <person name="Labrenz M."/>
            <person name="Spormann A.M."/>
            <person name="Op Den Camp H."/>
            <person name="Overmann J."/>
            <person name="Amann R."/>
            <person name="Jetten M.S.M."/>
            <person name="Mascher T."/>
            <person name="Medema M.H."/>
            <person name="Devos D.P."/>
            <person name="Kaster A.-K."/>
            <person name="Ovreas L."/>
            <person name="Rohde M."/>
            <person name="Galperin M.Y."/>
            <person name="Jogler C."/>
        </authorList>
    </citation>
    <scope>NUCLEOTIDE SEQUENCE [LARGE SCALE GENOMIC DNA]</scope>
    <source>
        <strain evidence="7 8">Pla144</strain>
    </source>
</reference>
<dbReference type="InterPro" id="IPR013042">
    <property type="entry name" value="DUF1592"/>
</dbReference>
<dbReference type="OrthoDB" id="175242at2"/>
<sequence length="705" mass="79424" precursor="true">MAIDCGTNRGKWGCILLVFTSCCLCLHSALAEDPLALAQFQQQIKPILEEKCFDCHAYGMQEGSVAFDGFESDEALIAKPELWYRALRMLRSGLMPPAEMPPLSGEEMQQVEAWIKSSVFHGDPQNPDPGHVTLRRLNRVEYRNTIRDLFGVEYDVQENFPQDDSGHGFDNLGEVLTVSPLLLEKYLAAAREIVSKAVPKEATPGSEEFFPRPIPKGASARRAYARGILSKFASRAYRRPVDSNTTEGLALLAESVYSQPGGTFEGGVAEAMAAVLTSPRFLFREDFTERTSENSDYAELDDYSLATRLSYFLWSTMPDEELFQLAAENKLRENLPAQLERMLKSGKAIELTRNFAGQWLRSRDIEYVIINGPEVIRHDISPDVDLDKKRKRFRHLRRIPDADMTVVEREELEKIREEFIKFKQHFESYELNRDLRHAMRQETELVFETIVREDRSVLELLESDYTFLNERLAKHYGIEGVKGDEMQRVVLPEGSLRGGILTQGTMLAVTSNPDRTSPVKRGLYILDNILGTPPPPPPPNIPDLEDAGSGGEKRVFTVAEALAVHRAEPLCSSCHNRMDPLGLALEQFNALGIIRETDHGKPVVTAGELITGEQFTDIRELKRILATEHRQEFYRCLTEKMLIYALGRGIDYHDIETIDAIVEQLESSGGRPSVLIKGIVDSAAFQKCRVAKPLVAETRGTDRAF</sequence>
<evidence type="ECO:0000259" key="2">
    <source>
        <dbReference type="Pfam" id="PF07624"/>
    </source>
</evidence>
<feature type="domain" description="DUF1592" evidence="5">
    <location>
        <begin position="417"/>
        <end position="478"/>
    </location>
</feature>
<dbReference type="InterPro" id="IPR011478">
    <property type="entry name" value="DUF1585"/>
</dbReference>
<dbReference type="EMBL" id="SJPS01000002">
    <property type="protein sequence ID" value="TWU28323.1"/>
    <property type="molecule type" value="Genomic_DNA"/>
</dbReference>
<evidence type="ECO:0008006" key="9">
    <source>
        <dbReference type="Google" id="ProtNLM"/>
    </source>
</evidence>
<dbReference type="SUPFAM" id="SSF46626">
    <property type="entry name" value="Cytochrome c"/>
    <property type="match status" value="1"/>
</dbReference>
<dbReference type="Pfam" id="PF07624">
    <property type="entry name" value="PSD2"/>
    <property type="match status" value="1"/>
</dbReference>
<dbReference type="GO" id="GO:0009055">
    <property type="term" value="F:electron transfer activity"/>
    <property type="evidence" value="ECO:0007669"/>
    <property type="project" value="InterPro"/>
</dbReference>
<dbReference type="RefSeq" id="WP_146449668.1">
    <property type="nucleotide sequence ID" value="NZ_SJPS01000002.1"/>
</dbReference>
<evidence type="ECO:0000259" key="6">
    <source>
        <dbReference type="Pfam" id="PF07637"/>
    </source>
</evidence>
<keyword evidence="1" id="KW-0732">Signal</keyword>
<dbReference type="InterPro" id="IPR013039">
    <property type="entry name" value="DUF1588"/>
</dbReference>
<feature type="domain" description="DUF1588" evidence="4">
    <location>
        <begin position="497"/>
        <end position="598"/>
    </location>
</feature>
<protein>
    <recommendedName>
        <fullName evidence="9">Planctomycete cytochrome C</fullName>
    </recommendedName>
</protein>
<dbReference type="Pfam" id="PF07627">
    <property type="entry name" value="PSCyt3"/>
    <property type="match status" value="1"/>
</dbReference>
<feature type="domain" description="DUF1585" evidence="2">
    <location>
        <begin position="612"/>
        <end position="685"/>
    </location>
</feature>
<feature type="domain" description="DUF1587" evidence="3">
    <location>
        <begin position="135"/>
        <end position="198"/>
    </location>
</feature>
<dbReference type="AlphaFoldDB" id="A0A5C6CTP9"/>
<dbReference type="Proteomes" id="UP000318437">
    <property type="component" value="Unassembled WGS sequence"/>
</dbReference>
<evidence type="ECO:0000313" key="7">
    <source>
        <dbReference type="EMBL" id="TWU28323.1"/>
    </source>
</evidence>
<feature type="signal peptide" evidence="1">
    <location>
        <begin position="1"/>
        <end position="31"/>
    </location>
</feature>
<evidence type="ECO:0000259" key="5">
    <source>
        <dbReference type="Pfam" id="PF07631"/>
    </source>
</evidence>
<dbReference type="Pfam" id="PF07637">
    <property type="entry name" value="PSD5"/>
    <property type="match status" value="1"/>
</dbReference>
<feature type="domain" description="DUF1592" evidence="5">
    <location>
        <begin position="300"/>
        <end position="369"/>
    </location>
</feature>
<accession>A0A5C6CTP9</accession>
<evidence type="ECO:0000259" key="3">
    <source>
        <dbReference type="Pfam" id="PF07626"/>
    </source>
</evidence>
<name>A0A5C6CTP9_9BACT</name>